<dbReference type="PANTHER" id="PTHR13202:SF0">
    <property type="entry name" value="SIGNAL PEPTIDASE COMPLEX SUBUNIT 1"/>
    <property type="match status" value="1"/>
</dbReference>
<evidence type="ECO:0000256" key="3">
    <source>
        <dbReference type="ARBA" id="ARBA00017059"/>
    </source>
</evidence>
<evidence type="ECO:0000256" key="1">
    <source>
        <dbReference type="ARBA" id="ARBA00004477"/>
    </source>
</evidence>
<evidence type="ECO:0000256" key="2">
    <source>
        <dbReference type="ARBA" id="ARBA00005245"/>
    </source>
</evidence>
<dbReference type="GO" id="GO:0045047">
    <property type="term" value="P:protein targeting to ER"/>
    <property type="evidence" value="ECO:0007669"/>
    <property type="project" value="TreeGrafter"/>
</dbReference>
<keyword evidence="7 11" id="KW-0472">Membrane</keyword>
<comment type="similarity">
    <text evidence="2">Belongs to the SPCS1 family.</text>
</comment>
<evidence type="ECO:0000313" key="12">
    <source>
        <dbReference type="Proteomes" id="UP000095287"/>
    </source>
</evidence>
<proteinExistence type="inferred from homology"/>
<feature type="transmembrane region" description="Helical" evidence="11">
    <location>
        <begin position="25"/>
        <end position="46"/>
    </location>
</feature>
<evidence type="ECO:0000256" key="7">
    <source>
        <dbReference type="ARBA" id="ARBA00023136"/>
    </source>
</evidence>
<evidence type="ECO:0000313" key="13">
    <source>
        <dbReference type="WBParaSite" id="L893_g4565.t1"/>
    </source>
</evidence>
<accession>A0A1I8ADA3</accession>
<dbReference type="AlphaFoldDB" id="A0A1I8ADA3"/>
<feature type="region of interest" description="Disordered" evidence="10">
    <location>
        <begin position="57"/>
        <end position="80"/>
    </location>
</feature>
<dbReference type="InterPro" id="IPR009542">
    <property type="entry name" value="Spc1/SPCS1"/>
</dbReference>
<keyword evidence="6 11" id="KW-1133">Transmembrane helix</keyword>
<evidence type="ECO:0000256" key="9">
    <source>
        <dbReference type="ARBA" id="ARBA00045204"/>
    </source>
</evidence>
<name>A0A1I8ADA3_9BILA</name>
<comment type="function">
    <text evidence="9">Component of the signal peptidase complex (SPC) which catalyzes the cleavage of N-terminal signal sequences from nascent proteins as they are translocated into the lumen of the endoplasmic reticulum. Dispensable for SPC enzymatic activity.</text>
</comment>
<protein>
    <recommendedName>
        <fullName evidence="3">Signal peptidase complex subunit 1</fullName>
    </recommendedName>
    <alternativeName>
        <fullName evidence="8">Microsomal signal peptidase 12 kDa subunit</fullName>
    </alternativeName>
</protein>
<keyword evidence="4 11" id="KW-0812">Transmembrane</keyword>
<evidence type="ECO:0000256" key="11">
    <source>
        <dbReference type="SAM" id="Phobius"/>
    </source>
</evidence>
<dbReference type="GO" id="GO:0005787">
    <property type="term" value="C:signal peptidase complex"/>
    <property type="evidence" value="ECO:0007669"/>
    <property type="project" value="InterPro"/>
</dbReference>
<sequence length="80" mass="9052">MVILVVSGIIGFGVGFFTQRLSHTVFSIFAGFVISCLVVLPPWGFFRQNPIKWQPVQKEQEQEAQAPSTSQNKKEKKKNK</sequence>
<organism evidence="12 13">
    <name type="scientific">Steinernema glaseri</name>
    <dbReference type="NCBI Taxonomy" id="37863"/>
    <lineage>
        <taxon>Eukaryota</taxon>
        <taxon>Metazoa</taxon>
        <taxon>Ecdysozoa</taxon>
        <taxon>Nematoda</taxon>
        <taxon>Chromadorea</taxon>
        <taxon>Rhabditida</taxon>
        <taxon>Tylenchina</taxon>
        <taxon>Panagrolaimomorpha</taxon>
        <taxon>Strongyloidoidea</taxon>
        <taxon>Steinernematidae</taxon>
        <taxon>Steinernema</taxon>
    </lineage>
</organism>
<comment type="subcellular location">
    <subcellularLocation>
        <location evidence="1">Endoplasmic reticulum membrane</location>
        <topology evidence="1">Multi-pass membrane protein</topology>
    </subcellularLocation>
</comment>
<dbReference type="Pfam" id="PF06645">
    <property type="entry name" value="SPC12"/>
    <property type="match status" value="1"/>
</dbReference>
<dbReference type="GO" id="GO:0006465">
    <property type="term" value="P:signal peptide processing"/>
    <property type="evidence" value="ECO:0007669"/>
    <property type="project" value="InterPro"/>
</dbReference>
<reference evidence="13" key="1">
    <citation type="submission" date="2016-11" db="UniProtKB">
        <authorList>
            <consortium name="WormBaseParasite"/>
        </authorList>
    </citation>
    <scope>IDENTIFICATION</scope>
</reference>
<evidence type="ECO:0000256" key="10">
    <source>
        <dbReference type="SAM" id="MobiDB-lite"/>
    </source>
</evidence>
<evidence type="ECO:0000256" key="5">
    <source>
        <dbReference type="ARBA" id="ARBA00022824"/>
    </source>
</evidence>
<dbReference type="WBParaSite" id="L893_g4565.t1">
    <property type="protein sequence ID" value="L893_g4565.t1"/>
    <property type="gene ID" value="L893_g4565"/>
</dbReference>
<keyword evidence="12" id="KW-1185">Reference proteome</keyword>
<evidence type="ECO:0000256" key="4">
    <source>
        <dbReference type="ARBA" id="ARBA00022692"/>
    </source>
</evidence>
<dbReference type="PANTHER" id="PTHR13202">
    <property type="entry name" value="MICROSOMAL SIGNAL PEPTIDASE 12 KDA SUBUNIT"/>
    <property type="match status" value="1"/>
</dbReference>
<dbReference type="Proteomes" id="UP000095287">
    <property type="component" value="Unplaced"/>
</dbReference>
<keyword evidence="5" id="KW-0256">Endoplasmic reticulum</keyword>
<evidence type="ECO:0000256" key="6">
    <source>
        <dbReference type="ARBA" id="ARBA00022989"/>
    </source>
</evidence>
<evidence type="ECO:0000256" key="8">
    <source>
        <dbReference type="ARBA" id="ARBA00032913"/>
    </source>
</evidence>